<dbReference type="EMBL" id="JADCNM010000134">
    <property type="protein sequence ID" value="KAG0450163.1"/>
    <property type="molecule type" value="Genomic_DNA"/>
</dbReference>
<proteinExistence type="predicted"/>
<name>A0A835PCR3_VANPL</name>
<dbReference type="OrthoDB" id="2018605at2759"/>
<evidence type="ECO:0000256" key="1">
    <source>
        <dbReference type="SAM" id="MobiDB-lite"/>
    </source>
</evidence>
<dbReference type="AlphaFoldDB" id="A0A835PCR3"/>
<comment type="caution">
    <text evidence="2">The sequence shown here is derived from an EMBL/GenBank/DDBJ whole genome shotgun (WGS) entry which is preliminary data.</text>
</comment>
<gene>
    <name evidence="2" type="ORF">HPP92_026892</name>
</gene>
<dbReference type="Proteomes" id="UP000639772">
    <property type="component" value="Unassembled WGS sequence"/>
</dbReference>
<evidence type="ECO:0000313" key="3">
    <source>
        <dbReference type="Proteomes" id="UP000639772"/>
    </source>
</evidence>
<evidence type="ECO:0000313" key="2">
    <source>
        <dbReference type="EMBL" id="KAG0450163.1"/>
    </source>
</evidence>
<reference evidence="2 3" key="1">
    <citation type="journal article" date="2020" name="Nat. Food">
        <title>A phased Vanilla planifolia genome enables genetic improvement of flavour and production.</title>
        <authorList>
            <person name="Hasing T."/>
            <person name="Tang H."/>
            <person name="Brym M."/>
            <person name="Khazi F."/>
            <person name="Huang T."/>
            <person name="Chambers A.H."/>
        </authorList>
    </citation>
    <scope>NUCLEOTIDE SEQUENCE [LARGE SCALE GENOMIC DNA]</scope>
    <source>
        <tissue evidence="2">Leaf</tissue>
    </source>
</reference>
<organism evidence="2 3">
    <name type="scientific">Vanilla planifolia</name>
    <name type="common">Vanilla</name>
    <dbReference type="NCBI Taxonomy" id="51239"/>
    <lineage>
        <taxon>Eukaryota</taxon>
        <taxon>Viridiplantae</taxon>
        <taxon>Streptophyta</taxon>
        <taxon>Embryophyta</taxon>
        <taxon>Tracheophyta</taxon>
        <taxon>Spermatophyta</taxon>
        <taxon>Magnoliopsida</taxon>
        <taxon>Liliopsida</taxon>
        <taxon>Asparagales</taxon>
        <taxon>Orchidaceae</taxon>
        <taxon>Vanilloideae</taxon>
        <taxon>Vanilleae</taxon>
        <taxon>Vanilla</taxon>
    </lineage>
</organism>
<sequence length="142" mass="15657">MERYQYHTRGGGGTGVKSTRRAPARVGQDLLFGWGNRRRLRCVKVPRREPSVADAKALPVPVDRRAGRTDKEPTVAAAFCRIPLSNPRALSFRRDVEAERKCVTRVGELTVNGNSRDIYVNMVGSGTRAVMSANHGLIQLIG</sequence>
<protein>
    <submittedName>
        <fullName evidence="2">Uncharacterized protein</fullName>
    </submittedName>
</protein>
<accession>A0A835PCR3</accession>
<feature type="region of interest" description="Disordered" evidence="1">
    <location>
        <begin position="1"/>
        <end position="21"/>
    </location>
</feature>